<reference evidence="2" key="1">
    <citation type="journal article" date="2022" name="Nat. Commun.">
        <title>Chromosome evolution and the genetic basis of agronomically important traits in greater yam.</title>
        <authorList>
            <person name="Bredeson J.V."/>
            <person name="Lyons J.B."/>
            <person name="Oniyinde I.O."/>
            <person name="Okereke N.R."/>
            <person name="Kolade O."/>
            <person name="Nnabue I."/>
            <person name="Nwadili C.O."/>
            <person name="Hribova E."/>
            <person name="Parker M."/>
            <person name="Nwogha J."/>
            <person name="Shu S."/>
            <person name="Carlson J."/>
            <person name="Kariba R."/>
            <person name="Muthemba S."/>
            <person name="Knop K."/>
            <person name="Barton G.J."/>
            <person name="Sherwood A.V."/>
            <person name="Lopez-Montes A."/>
            <person name="Asiedu R."/>
            <person name="Jamnadass R."/>
            <person name="Muchugi A."/>
            <person name="Goodstein D."/>
            <person name="Egesi C.N."/>
            <person name="Featherston J."/>
            <person name="Asfaw A."/>
            <person name="Simpson G.G."/>
            <person name="Dolezel J."/>
            <person name="Hendre P.S."/>
            <person name="Van Deynze A."/>
            <person name="Kumar P.L."/>
            <person name="Obidiegwu J.E."/>
            <person name="Bhattacharjee R."/>
            <person name="Rokhsar D.S."/>
        </authorList>
    </citation>
    <scope>NUCLEOTIDE SEQUENCE [LARGE SCALE GENOMIC DNA]</scope>
    <source>
        <strain evidence="2">cv. TDa95/00328</strain>
    </source>
</reference>
<proteinExistence type="predicted"/>
<gene>
    <name evidence="1" type="ORF">IHE45_06G025300</name>
</gene>
<name>A0ACB7VVH0_DIOAL</name>
<dbReference type="Proteomes" id="UP000827976">
    <property type="component" value="Chromosome 6"/>
</dbReference>
<evidence type="ECO:0000313" key="2">
    <source>
        <dbReference type="Proteomes" id="UP000827976"/>
    </source>
</evidence>
<comment type="caution">
    <text evidence="1">The sequence shown here is derived from an EMBL/GenBank/DDBJ whole genome shotgun (WGS) entry which is preliminary data.</text>
</comment>
<dbReference type="EMBL" id="CM037016">
    <property type="protein sequence ID" value="KAH7678918.1"/>
    <property type="molecule type" value="Genomic_DNA"/>
</dbReference>
<organism evidence="1 2">
    <name type="scientific">Dioscorea alata</name>
    <name type="common">Purple yam</name>
    <dbReference type="NCBI Taxonomy" id="55571"/>
    <lineage>
        <taxon>Eukaryota</taxon>
        <taxon>Viridiplantae</taxon>
        <taxon>Streptophyta</taxon>
        <taxon>Embryophyta</taxon>
        <taxon>Tracheophyta</taxon>
        <taxon>Spermatophyta</taxon>
        <taxon>Magnoliopsida</taxon>
        <taxon>Liliopsida</taxon>
        <taxon>Dioscoreales</taxon>
        <taxon>Dioscoreaceae</taxon>
        <taxon>Dioscorea</taxon>
    </lineage>
</organism>
<keyword evidence="2" id="KW-1185">Reference proteome</keyword>
<evidence type="ECO:0000313" key="1">
    <source>
        <dbReference type="EMBL" id="KAH7678918.1"/>
    </source>
</evidence>
<sequence>MSDLWVFFATPPISIRPSTHDTSSCWRWRCHPVVPGLEDLLGRFLCAVITCVFALAYETLG</sequence>
<accession>A0ACB7VVH0</accession>
<protein>
    <submittedName>
        <fullName evidence="1">Uncharacterized protein</fullName>
    </submittedName>
</protein>